<feature type="compositionally biased region" description="Basic and acidic residues" evidence="1">
    <location>
        <begin position="282"/>
        <end position="299"/>
    </location>
</feature>
<feature type="compositionally biased region" description="Low complexity" evidence="1">
    <location>
        <begin position="345"/>
        <end position="354"/>
    </location>
</feature>
<dbReference type="PANTHER" id="PTHR23308">
    <property type="entry name" value="NUCLEAR INHIBITOR OF PROTEIN PHOSPHATASE-1"/>
    <property type="match status" value="1"/>
</dbReference>
<dbReference type="GeneID" id="95375781"/>
<feature type="domain" description="FHA" evidence="3">
    <location>
        <begin position="505"/>
        <end position="555"/>
    </location>
</feature>
<keyword evidence="7" id="KW-1185">Reference proteome</keyword>
<dbReference type="Pfam" id="PF19909">
    <property type="entry name" value="DUF6382"/>
    <property type="match status" value="1"/>
</dbReference>
<accession>A0A410WWI6</accession>
<dbReference type="InterPro" id="IPR008984">
    <property type="entry name" value="SMAD_FHA_dom_sf"/>
</dbReference>
<keyword evidence="2" id="KW-0812">Transmembrane</keyword>
<dbReference type="RefSeq" id="WP_042228063.1">
    <property type="nucleotide sequence ID" value="NZ_CP026520.1"/>
</dbReference>
<dbReference type="InterPro" id="IPR045962">
    <property type="entry name" value="DUF6382"/>
</dbReference>
<evidence type="ECO:0000313" key="6">
    <source>
        <dbReference type="Proteomes" id="UP000288943"/>
    </source>
</evidence>
<protein>
    <submittedName>
        <fullName evidence="5">FHA domain-containing protein</fullName>
    </submittedName>
</protein>
<dbReference type="OrthoDB" id="9783862at2"/>
<dbReference type="Gene3D" id="2.60.200.20">
    <property type="match status" value="1"/>
</dbReference>
<dbReference type="PROSITE" id="PS50006">
    <property type="entry name" value="FHA_DOMAIN"/>
    <property type="match status" value="1"/>
</dbReference>
<gene>
    <name evidence="4" type="ORF">M5X16_17710</name>
    <name evidence="5" type="ORF">PC41400_13260</name>
</gene>
<evidence type="ECO:0000313" key="5">
    <source>
        <dbReference type="EMBL" id="QAV18591.1"/>
    </source>
</evidence>
<dbReference type="Proteomes" id="UP000288943">
    <property type="component" value="Chromosome"/>
</dbReference>
<dbReference type="Proteomes" id="UP001527202">
    <property type="component" value="Unassembled WGS sequence"/>
</dbReference>
<feature type="transmembrane region" description="Helical" evidence="2">
    <location>
        <begin position="389"/>
        <end position="411"/>
    </location>
</feature>
<dbReference type="InterPro" id="IPR000253">
    <property type="entry name" value="FHA_dom"/>
</dbReference>
<evidence type="ECO:0000313" key="7">
    <source>
        <dbReference type="Proteomes" id="UP001527202"/>
    </source>
</evidence>
<dbReference type="EMBL" id="CP026520">
    <property type="protein sequence ID" value="QAV18591.1"/>
    <property type="molecule type" value="Genomic_DNA"/>
</dbReference>
<evidence type="ECO:0000256" key="1">
    <source>
        <dbReference type="SAM" id="MobiDB-lite"/>
    </source>
</evidence>
<organism evidence="5 6">
    <name type="scientific">Paenibacillus chitinolyticus</name>
    <dbReference type="NCBI Taxonomy" id="79263"/>
    <lineage>
        <taxon>Bacteria</taxon>
        <taxon>Bacillati</taxon>
        <taxon>Bacillota</taxon>
        <taxon>Bacilli</taxon>
        <taxon>Bacillales</taxon>
        <taxon>Paenibacillaceae</taxon>
        <taxon>Paenibacillus</taxon>
    </lineage>
</organism>
<keyword evidence="2" id="KW-1133">Transmembrane helix</keyword>
<proteinExistence type="predicted"/>
<feature type="transmembrane region" description="Helical" evidence="2">
    <location>
        <begin position="363"/>
        <end position="383"/>
    </location>
</feature>
<name>A0A410WWI6_9BACL</name>
<dbReference type="CDD" id="cd00060">
    <property type="entry name" value="FHA"/>
    <property type="match status" value="1"/>
</dbReference>
<dbReference type="EMBL" id="JAMDMJ010000023">
    <property type="protein sequence ID" value="MCY9597602.1"/>
    <property type="molecule type" value="Genomic_DNA"/>
</dbReference>
<evidence type="ECO:0000259" key="3">
    <source>
        <dbReference type="PROSITE" id="PS50006"/>
    </source>
</evidence>
<feature type="region of interest" description="Disordered" evidence="1">
    <location>
        <begin position="268"/>
        <end position="354"/>
    </location>
</feature>
<evidence type="ECO:0000256" key="2">
    <source>
        <dbReference type="SAM" id="Phobius"/>
    </source>
</evidence>
<reference evidence="5 6" key="1">
    <citation type="submission" date="2018-01" db="EMBL/GenBank/DDBJ databases">
        <title>The whole genome sequencing and assembly of Paenibacillus chitinolyticus KCCM 41400 strain.</title>
        <authorList>
            <person name="Kim J.-Y."/>
            <person name="Park M.-K."/>
            <person name="Lee Y.-J."/>
            <person name="Yi H."/>
            <person name="Bahn Y.-S."/>
            <person name="Kim J.F."/>
            <person name="Lee D.-W."/>
        </authorList>
    </citation>
    <scope>NUCLEOTIDE SEQUENCE [LARGE SCALE GENOMIC DNA]</scope>
    <source>
        <strain evidence="5 6">KCCM 41400</strain>
    </source>
</reference>
<dbReference type="InterPro" id="IPR050923">
    <property type="entry name" value="Cell_Proc_Reg/RNA_Proc"/>
</dbReference>
<dbReference type="Pfam" id="PF00498">
    <property type="entry name" value="FHA"/>
    <property type="match status" value="1"/>
</dbReference>
<reference evidence="4 7" key="2">
    <citation type="submission" date="2022-05" db="EMBL/GenBank/DDBJ databases">
        <title>Genome Sequencing of Bee-Associated Microbes.</title>
        <authorList>
            <person name="Dunlap C."/>
        </authorList>
    </citation>
    <scope>NUCLEOTIDE SEQUENCE [LARGE SCALE GENOMIC DNA]</scope>
    <source>
        <strain evidence="4 7">NRRL B-23120</strain>
    </source>
</reference>
<keyword evidence="2" id="KW-0472">Membrane</keyword>
<feature type="compositionally biased region" description="Pro residues" evidence="1">
    <location>
        <begin position="333"/>
        <end position="344"/>
    </location>
</feature>
<dbReference type="SUPFAM" id="SSF49879">
    <property type="entry name" value="SMAD/FHA domain"/>
    <property type="match status" value="1"/>
</dbReference>
<evidence type="ECO:0000313" key="4">
    <source>
        <dbReference type="EMBL" id="MCY9597602.1"/>
    </source>
</evidence>
<dbReference type="AlphaFoldDB" id="A0A410WWI6"/>
<dbReference type="KEGG" id="pchi:PC41400_13260"/>
<sequence>MEIFGLQASVRLSQGRWLEVGLEEGLNIEHLAPLQLKMLKENPIPRVLSLKVEEIDSHVRLIYNLASRRSLAAILKERSPDPAGCLQLLHEAAACVSDSGNFMLNEAQFVVDKNYIYIERGWADVSLLCLPIKEIPAASASVMWSALVRDLGRRLQAEERGSLERLAKYCERESFSVREFKRQIYLEISENRLSIEEDIGKGGMESDPIVQASNIPNSEMQGSAEFSERSGYAVSVLKKLGQDIHETDPLHFQRESNDVGDGLLRRESAHVPQGGTRSPHRLVGESRSDPNPRGAAEKFIRRRQQIAADDSGVQAAGQSPQLHDTPHAVPQPYAAPRPPQPPQAAPAGAATSAGPLRGSRGKILALVGAFPIIAMIWNAYFSAPGPPLLYISSGATLLVLDAAYVLLAIGLPGRRNSQLKEAAPSGSSPYPPAAAQEPESLERYYAGLGARTTLLAPPLSAVNNADETVFLGAASAPPHAKFRHPVLEVMREGRKETILLDADSFIIGRGGGDADYIEDVLGISRIHAQFLRTPEGYAVKDLGSRNGTFLNDGMLVPYQMVALKDGDVVRIIHTEFSFRFG</sequence>
<dbReference type="SMART" id="SM00240">
    <property type="entry name" value="FHA"/>
    <property type="match status" value="1"/>
</dbReference>